<dbReference type="GO" id="GO:0003924">
    <property type="term" value="F:GTPase activity"/>
    <property type="evidence" value="ECO:0007669"/>
    <property type="project" value="TreeGrafter"/>
</dbReference>
<dbReference type="Proteomes" id="UP000092600">
    <property type="component" value="Unassembled WGS sequence"/>
</dbReference>
<evidence type="ECO:0000256" key="4">
    <source>
        <dbReference type="ARBA" id="ARBA00038288"/>
    </source>
</evidence>
<accession>A0A199VLD4</accession>
<dbReference type="AlphaFoldDB" id="A0A199VLD4"/>
<dbReference type="GO" id="GO:0034511">
    <property type="term" value="F:U3 snoRNA binding"/>
    <property type="evidence" value="ECO:0007669"/>
    <property type="project" value="TreeGrafter"/>
</dbReference>
<dbReference type="GO" id="GO:0000462">
    <property type="term" value="P:maturation of SSU-rRNA from tricistronic rRNA transcript (SSU-rRNA, 5.8S rRNA, LSU-rRNA)"/>
    <property type="evidence" value="ECO:0007669"/>
    <property type="project" value="TreeGrafter"/>
</dbReference>
<dbReference type="Pfam" id="PF22298">
    <property type="entry name" value="Tsr1_G-like"/>
    <property type="match status" value="1"/>
</dbReference>
<dbReference type="InterPro" id="IPR012948">
    <property type="entry name" value="AARP2CN"/>
</dbReference>
<evidence type="ECO:0000256" key="1">
    <source>
        <dbReference type="ARBA" id="ARBA00004604"/>
    </source>
</evidence>
<keyword evidence="3" id="KW-0539">Nucleus</keyword>
<dbReference type="SMART" id="SM01362">
    <property type="entry name" value="DUF663"/>
    <property type="match status" value="1"/>
</dbReference>
<dbReference type="InterPro" id="IPR039761">
    <property type="entry name" value="Bms1/Tsr1"/>
</dbReference>
<reference evidence="7 8" key="1">
    <citation type="journal article" date="2016" name="DNA Res.">
        <title>The draft genome of MD-2 pineapple using hybrid error correction of long reads.</title>
        <authorList>
            <person name="Redwan R.M."/>
            <person name="Saidin A."/>
            <person name="Kumar S.V."/>
        </authorList>
    </citation>
    <scope>NUCLEOTIDE SEQUENCE [LARGE SCALE GENOMIC DNA]</scope>
    <source>
        <strain evidence="8">cv. MD2</strain>
        <tissue evidence="7">Leaf</tissue>
    </source>
</reference>
<evidence type="ECO:0000313" key="7">
    <source>
        <dbReference type="EMBL" id="OAY77894.1"/>
    </source>
</evidence>
<dbReference type="GO" id="GO:0000479">
    <property type="term" value="P:endonucleolytic cleavage of tricistronic rRNA transcript (SSU-rRNA, 5.8S rRNA, LSU-rRNA)"/>
    <property type="evidence" value="ECO:0007669"/>
    <property type="project" value="TreeGrafter"/>
</dbReference>
<evidence type="ECO:0000256" key="3">
    <source>
        <dbReference type="ARBA" id="ARBA00023242"/>
    </source>
</evidence>
<evidence type="ECO:0000259" key="6">
    <source>
        <dbReference type="PROSITE" id="PS51714"/>
    </source>
</evidence>
<organism evidence="7 8">
    <name type="scientific">Ananas comosus</name>
    <name type="common">Pineapple</name>
    <name type="synonym">Ananas ananas</name>
    <dbReference type="NCBI Taxonomy" id="4615"/>
    <lineage>
        <taxon>Eukaryota</taxon>
        <taxon>Viridiplantae</taxon>
        <taxon>Streptophyta</taxon>
        <taxon>Embryophyta</taxon>
        <taxon>Tracheophyta</taxon>
        <taxon>Spermatophyta</taxon>
        <taxon>Magnoliopsida</taxon>
        <taxon>Liliopsida</taxon>
        <taxon>Poales</taxon>
        <taxon>Bromeliaceae</taxon>
        <taxon>Bromelioideae</taxon>
        <taxon>Ananas</taxon>
    </lineage>
</organism>
<dbReference type="EMBL" id="LSRQ01001432">
    <property type="protein sequence ID" value="OAY77894.1"/>
    <property type="molecule type" value="Genomic_DNA"/>
</dbReference>
<protein>
    <submittedName>
        <fullName evidence="7">Pre-rRNA-processing protein TSR</fullName>
    </submittedName>
</protein>
<feature type="compositionally biased region" description="Acidic residues" evidence="5">
    <location>
        <begin position="398"/>
        <end position="412"/>
    </location>
</feature>
<feature type="region of interest" description="Disordered" evidence="5">
    <location>
        <begin position="1"/>
        <end position="50"/>
    </location>
</feature>
<dbReference type="STRING" id="4615.A0A199VLD4"/>
<dbReference type="Pfam" id="PF08142">
    <property type="entry name" value="AARP2CN"/>
    <property type="match status" value="1"/>
</dbReference>
<comment type="subcellular location">
    <subcellularLocation>
        <location evidence="1">Nucleus</location>
        <location evidence="1">Nucleolus</location>
    </subcellularLocation>
</comment>
<keyword evidence="2" id="KW-0690">Ribosome biogenesis</keyword>
<evidence type="ECO:0000256" key="5">
    <source>
        <dbReference type="SAM" id="MobiDB-lite"/>
    </source>
</evidence>
<feature type="compositionally biased region" description="Basic residues" evidence="5">
    <location>
        <begin position="10"/>
        <end position="26"/>
    </location>
</feature>
<feature type="region of interest" description="Disordered" evidence="5">
    <location>
        <begin position="398"/>
        <end position="417"/>
    </location>
</feature>
<comment type="similarity">
    <text evidence="4">Belongs to the TRAFAC class translation factor GTPase superfamily. Bms1-like GTPase family. TSR1 subfamily.</text>
</comment>
<dbReference type="PANTHER" id="PTHR12858:SF1">
    <property type="entry name" value="PRE-RRNA-PROCESSING PROTEIN TSR1 HOMOLOG"/>
    <property type="match status" value="1"/>
</dbReference>
<feature type="domain" description="Bms1-type G" evidence="6">
    <location>
        <begin position="80"/>
        <end position="244"/>
    </location>
</feature>
<proteinExistence type="inferred from homology"/>
<evidence type="ECO:0000256" key="2">
    <source>
        <dbReference type="ARBA" id="ARBA00022517"/>
    </source>
</evidence>
<evidence type="ECO:0000313" key="8">
    <source>
        <dbReference type="Proteomes" id="UP000092600"/>
    </source>
</evidence>
<dbReference type="PANTHER" id="PTHR12858">
    <property type="entry name" value="RIBOSOME BIOGENESIS PROTEIN"/>
    <property type="match status" value="1"/>
</dbReference>
<gene>
    <name evidence="7" type="ORF">ACMD2_11824</name>
</gene>
<dbReference type="PROSITE" id="PS51714">
    <property type="entry name" value="G_BMS1"/>
    <property type="match status" value="1"/>
</dbReference>
<dbReference type="GO" id="GO:0030688">
    <property type="term" value="C:preribosome, small subunit precursor"/>
    <property type="evidence" value="ECO:0007669"/>
    <property type="project" value="TreeGrafter"/>
</dbReference>
<sequence length="792" mass="88788">MGGSRTQVNKPHKTRFASKASRHAHKTSVSDKSRIAKPDAHRAAVKGARAARIQRNKAIRDQKRAALLNEKRASSGSASPPRVVVLFGLSSDVNTNLVAKDLLTLSLEEDREPNGTTIASSFYKLRMTVLEAPYGDLLSCMELAKVADTIAFVVSANSLCDKASSSLIDDFGKQCLSVFRSIGLPSTAVLIRDLPPDIKSKQELKKMSISCLSSELPEDCRFYAADTKEDLHKFMWLFKEQHLSSPHWRSQRPYVMSQEVCMEPGDGIPGMCTLLLSGYVRAHSLSVNQLVHVSGLGDFQLSKIDILKDRSPLNVRKDSASMDSEDNGIQIIGTLIPDPMAHEPLIIENIPDPLAGEQTWPTESEMAEADASNKQKKLIRKKLPKGTSDYQAAWILDDSDNEDSGSSEEEGDGMVLDEHKDRLVEEGADYSDTDEIPQLLENFEEETEADTEMADDENLTKEQIEAEIRRIKDANAEDQEFPDEVDTPIDTPARKRFAKYRGLKSFRTSSWDPKESLPPEYARIFAFDNFSRTQKHAFVKVQQLDRGTTNDCAQVGSFVRLHVKHVPVEAASTACHLSKRLPVVACGLLQHESKMSVLHFSVKKNDSYDAPIKSKEVFTFHVGFRQFTARPLFSSDNINCDKHKMERFLHAGRFSVASIYGPICYPPLPLIVLKNMEGAPPAVAAVGSLKSVDPDRIILKKIILTGYPQRVSKSKAIVRYMFHHPEDVRWFKATSRCVDKARPTWKSKRTCRNSWGDEVRLQQRYPAARYRVYELVQARLSQMAGTTFSIVR</sequence>
<dbReference type="Pfam" id="PF04950">
    <property type="entry name" value="RIBIOP_C"/>
    <property type="match status" value="1"/>
</dbReference>
<comment type="caution">
    <text evidence="7">The sequence shown here is derived from an EMBL/GenBank/DDBJ whole genome shotgun (WGS) entry which is preliminary data.</text>
</comment>
<dbReference type="GO" id="GO:0005525">
    <property type="term" value="F:GTP binding"/>
    <property type="evidence" value="ECO:0007669"/>
    <property type="project" value="TreeGrafter"/>
</dbReference>
<dbReference type="InterPro" id="IPR030387">
    <property type="entry name" value="G_Bms1/Tsr1_dom"/>
</dbReference>
<feature type="compositionally biased region" description="Basic and acidic residues" evidence="5">
    <location>
        <begin position="28"/>
        <end position="42"/>
    </location>
</feature>
<dbReference type="GO" id="GO:0005730">
    <property type="term" value="C:nucleolus"/>
    <property type="evidence" value="ECO:0007669"/>
    <property type="project" value="UniProtKB-SubCell"/>
</dbReference>
<dbReference type="InterPro" id="IPR007034">
    <property type="entry name" value="BMS1_TSR1_C"/>
</dbReference>
<name>A0A199VLD4_ANACO</name>
<dbReference type="SMART" id="SM00785">
    <property type="entry name" value="AARP2CN"/>
    <property type="match status" value="1"/>
</dbReference>